<feature type="domain" description="ABC transporter" evidence="12">
    <location>
        <begin position="370"/>
        <end position="604"/>
    </location>
</feature>
<dbReference type="GO" id="GO:0140359">
    <property type="term" value="F:ABC-type transporter activity"/>
    <property type="evidence" value="ECO:0007669"/>
    <property type="project" value="InterPro"/>
</dbReference>
<keyword evidence="9 11" id="KW-0472">Membrane</keyword>
<evidence type="ECO:0000256" key="4">
    <source>
        <dbReference type="ARBA" id="ARBA00022519"/>
    </source>
</evidence>
<dbReference type="AlphaFoldDB" id="A0A5M8A684"/>
<dbReference type="InterPro" id="IPR003593">
    <property type="entry name" value="AAA+_ATPase"/>
</dbReference>
<feature type="transmembrane region" description="Helical" evidence="11">
    <location>
        <begin position="45"/>
        <end position="64"/>
    </location>
</feature>
<keyword evidence="2" id="KW-0813">Transport</keyword>
<dbReference type="GO" id="GO:0005886">
    <property type="term" value="C:plasma membrane"/>
    <property type="evidence" value="ECO:0007669"/>
    <property type="project" value="UniProtKB-SubCell"/>
</dbReference>
<dbReference type="CDD" id="cd18582">
    <property type="entry name" value="ABC_6TM_ATM1_ABCB7"/>
    <property type="match status" value="1"/>
</dbReference>
<dbReference type="GO" id="GO:0005524">
    <property type="term" value="F:ATP binding"/>
    <property type="evidence" value="ECO:0007669"/>
    <property type="project" value="UniProtKB-KW"/>
</dbReference>
<evidence type="ECO:0000256" key="10">
    <source>
        <dbReference type="SAM" id="MobiDB-lite"/>
    </source>
</evidence>
<feature type="transmembrane region" description="Helical" evidence="11">
    <location>
        <begin position="191"/>
        <end position="212"/>
    </location>
</feature>
<dbReference type="Pfam" id="PF00664">
    <property type="entry name" value="ABC_membrane"/>
    <property type="match status" value="1"/>
</dbReference>
<evidence type="ECO:0000256" key="2">
    <source>
        <dbReference type="ARBA" id="ARBA00022448"/>
    </source>
</evidence>
<sequence>MRRYSTTDEPAPTAPSSPLFSGARGQRSDWQTVRNLLPYLWHYKWRVMLALTCLVAAKAANLGVPVLMKRLIDAMNIAPGDPRALLAVPAGLIVAYGLLRLSTTLFTELREILFSKVTQSAVREIALQVFRHLHSLSLRFHLDRQTGGMSRDIERGTRGIQSLISYSLYSILPTLVEMALVMGFFLLHYDIWFAAITGGALLAYIVFTVVVTEWRTHFRRKMNELDSRANQKAIDSLLNFETVKYFGNEAYEAARYDENLRTYRTAAIRSQNSLSLLNFGQQAIIAIGLILILWRATVGVAEGVLTLGDLVLVNTLMIQLYIPLNFLGVIYREIKQATTDMDRMFVLLGTNREVADSPDARPLAVQGAEVRFSHVGFGYDSNRRILDDVDFTIAAGTTTAVVGHSGSGKSTLARLLFRFYDVGSGAVLVDGQDIRTVTQDSLRRAIGIVPQDTVLFNDSIYYNIAYGRPGASREEVIEAARAAQIDAFIRELPQGYDTPVGERGLKLSGGEKQRVAIARTLLKNPPILIFDEATSALDSRTEQAIQAELMRLAQNRTTLLIAHRLSTVVHADQILVMDRGRIVERGTHAELMRADGRYAEMWRIQARSAAQGATSADGTADGAADANGGELARIEGAAAVAADLGDATQDA</sequence>
<dbReference type="RefSeq" id="WP_149317656.1">
    <property type="nucleotide sequence ID" value="NZ_CP080293.1"/>
</dbReference>
<dbReference type="EMBL" id="VWRN01000053">
    <property type="protein sequence ID" value="KAA6119258.1"/>
    <property type="molecule type" value="Genomic_DNA"/>
</dbReference>
<keyword evidence="3" id="KW-1003">Cell membrane</keyword>
<evidence type="ECO:0000256" key="3">
    <source>
        <dbReference type="ARBA" id="ARBA00022475"/>
    </source>
</evidence>
<dbReference type="Gene3D" id="3.40.50.300">
    <property type="entry name" value="P-loop containing nucleotide triphosphate hydrolases"/>
    <property type="match status" value="1"/>
</dbReference>
<evidence type="ECO:0000259" key="13">
    <source>
        <dbReference type="PROSITE" id="PS50929"/>
    </source>
</evidence>
<comment type="caution">
    <text evidence="14">The sequence shown here is derived from an EMBL/GenBank/DDBJ whole genome shotgun (WGS) entry which is preliminary data.</text>
</comment>
<name>A0A5M8A684_9BURK</name>
<dbReference type="InterPro" id="IPR003439">
    <property type="entry name" value="ABC_transporter-like_ATP-bd"/>
</dbReference>
<dbReference type="PROSITE" id="PS50929">
    <property type="entry name" value="ABC_TM1F"/>
    <property type="match status" value="1"/>
</dbReference>
<keyword evidence="5 11" id="KW-0812">Transmembrane</keyword>
<dbReference type="GO" id="GO:0016887">
    <property type="term" value="F:ATP hydrolysis activity"/>
    <property type="evidence" value="ECO:0007669"/>
    <property type="project" value="InterPro"/>
</dbReference>
<dbReference type="InterPro" id="IPR039421">
    <property type="entry name" value="Type_1_exporter"/>
</dbReference>
<evidence type="ECO:0000256" key="7">
    <source>
        <dbReference type="ARBA" id="ARBA00022840"/>
    </source>
</evidence>
<evidence type="ECO:0000313" key="15">
    <source>
        <dbReference type="Proteomes" id="UP000324324"/>
    </source>
</evidence>
<keyword evidence="15" id="KW-1185">Reference proteome</keyword>
<dbReference type="PROSITE" id="PS50893">
    <property type="entry name" value="ABC_TRANSPORTER_2"/>
    <property type="match status" value="1"/>
</dbReference>
<gene>
    <name evidence="14" type="ORF">F1599_21605</name>
</gene>
<dbReference type="Pfam" id="PF00005">
    <property type="entry name" value="ABC_tran"/>
    <property type="match status" value="1"/>
</dbReference>
<organism evidence="14 15">
    <name type="scientific">Cupriavidus cauae</name>
    <dbReference type="NCBI Taxonomy" id="2608999"/>
    <lineage>
        <taxon>Bacteria</taxon>
        <taxon>Pseudomonadati</taxon>
        <taxon>Pseudomonadota</taxon>
        <taxon>Betaproteobacteria</taxon>
        <taxon>Burkholderiales</taxon>
        <taxon>Burkholderiaceae</taxon>
        <taxon>Cupriavidus</taxon>
    </lineage>
</organism>
<keyword evidence="7 14" id="KW-0067">ATP-binding</keyword>
<dbReference type="PANTHER" id="PTHR24221">
    <property type="entry name" value="ATP-BINDING CASSETTE SUB-FAMILY B"/>
    <property type="match status" value="1"/>
</dbReference>
<accession>A0A5M8A684</accession>
<dbReference type="InterPro" id="IPR017871">
    <property type="entry name" value="ABC_transporter-like_CS"/>
</dbReference>
<dbReference type="CDD" id="cd03253">
    <property type="entry name" value="ABCC_ATM1_transporter"/>
    <property type="match status" value="1"/>
</dbReference>
<keyword evidence="4" id="KW-0997">Cell inner membrane</keyword>
<dbReference type="Proteomes" id="UP000324324">
    <property type="component" value="Unassembled WGS sequence"/>
</dbReference>
<keyword evidence="8 11" id="KW-1133">Transmembrane helix</keyword>
<evidence type="ECO:0000256" key="11">
    <source>
        <dbReference type="SAM" id="Phobius"/>
    </source>
</evidence>
<proteinExistence type="predicted"/>
<evidence type="ECO:0000259" key="12">
    <source>
        <dbReference type="PROSITE" id="PS50893"/>
    </source>
</evidence>
<evidence type="ECO:0000256" key="9">
    <source>
        <dbReference type="ARBA" id="ARBA00023136"/>
    </source>
</evidence>
<evidence type="ECO:0000256" key="8">
    <source>
        <dbReference type="ARBA" id="ARBA00022989"/>
    </source>
</evidence>
<feature type="region of interest" description="Disordered" evidence="10">
    <location>
        <begin position="1"/>
        <end position="24"/>
    </location>
</feature>
<dbReference type="FunFam" id="3.40.50.300:FF:000186">
    <property type="entry name" value="ATP-binding cassette sub-family B member 7, mitochondrial"/>
    <property type="match status" value="1"/>
</dbReference>
<dbReference type="InterPro" id="IPR036640">
    <property type="entry name" value="ABC1_TM_sf"/>
</dbReference>
<dbReference type="SUPFAM" id="SSF90123">
    <property type="entry name" value="ABC transporter transmembrane region"/>
    <property type="match status" value="1"/>
</dbReference>
<feature type="domain" description="ABC transmembrane type-1" evidence="13">
    <location>
        <begin position="49"/>
        <end position="336"/>
    </location>
</feature>
<comment type="subcellular location">
    <subcellularLocation>
        <location evidence="1">Cell membrane</location>
        <topology evidence="1">Multi-pass membrane protein</topology>
    </subcellularLocation>
</comment>
<evidence type="ECO:0000256" key="5">
    <source>
        <dbReference type="ARBA" id="ARBA00022692"/>
    </source>
</evidence>
<dbReference type="PANTHER" id="PTHR24221:SF402">
    <property type="entry name" value="IRON-SULFUR CLUSTERS TRANSPORTER ABCB7, MITOCHONDRIAL"/>
    <property type="match status" value="1"/>
</dbReference>
<evidence type="ECO:0000256" key="6">
    <source>
        <dbReference type="ARBA" id="ARBA00022741"/>
    </source>
</evidence>
<dbReference type="Gene3D" id="1.20.1560.10">
    <property type="entry name" value="ABC transporter type 1, transmembrane domain"/>
    <property type="match status" value="1"/>
</dbReference>
<keyword evidence="6" id="KW-0547">Nucleotide-binding</keyword>
<feature type="transmembrane region" description="Helical" evidence="11">
    <location>
        <begin position="274"/>
        <end position="296"/>
    </location>
</feature>
<dbReference type="GO" id="GO:0006879">
    <property type="term" value="P:intracellular iron ion homeostasis"/>
    <property type="evidence" value="ECO:0007669"/>
    <property type="project" value="TreeGrafter"/>
</dbReference>
<protein>
    <submittedName>
        <fullName evidence="14">ABC transporter ATP-binding protein/permease</fullName>
    </submittedName>
</protein>
<feature type="transmembrane region" description="Helical" evidence="11">
    <location>
        <begin position="316"/>
        <end position="334"/>
    </location>
</feature>
<reference evidence="14 15" key="1">
    <citation type="submission" date="2019-09" db="EMBL/GenBank/DDBJ databases">
        <title>Isolation of a novel species in the genus Cupriavidus from patients with sepsis using whole genome sequencing.</title>
        <authorList>
            <person name="Kweon O.J."/>
            <person name="Lee M.-K."/>
        </authorList>
    </citation>
    <scope>NUCLEOTIDE SEQUENCE [LARGE SCALE GENOMIC DNA]</scope>
    <source>
        <strain evidence="14 15">MKL-01</strain>
    </source>
</reference>
<dbReference type="InterPro" id="IPR011527">
    <property type="entry name" value="ABC1_TM_dom"/>
</dbReference>
<evidence type="ECO:0000313" key="14">
    <source>
        <dbReference type="EMBL" id="KAA6119258.1"/>
    </source>
</evidence>
<dbReference type="SMART" id="SM00382">
    <property type="entry name" value="AAA"/>
    <property type="match status" value="1"/>
</dbReference>
<dbReference type="InterPro" id="IPR027417">
    <property type="entry name" value="P-loop_NTPase"/>
</dbReference>
<dbReference type="SUPFAM" id="SSF52540">
    <property type="entry name" value="P-loop containing nucleoside triphosphate hydrolases"/>
    <property type="match status" value="1"/>
</dbReference>
<feature type="transmembrane region" description="Helical" evidence="11">
    <location>
        <begin position="163"/>
        <end position="185"/>
    </location>
</feature>
<evidence type="ECO:0000256" key="1">
    <source>
        <dbReference type="ARBA" id="ARBA00004651"/>
    </source>
</evidence>
<dbReference type="PROSITE" id="PS00211">
    <property type="entry name" value="ABC_TRANSPORTER_1"/>
    <property type="match status" value="1"/>
</dbReference>
<feature type="transmembrane region" description="Helical" evidence="11">
    <location>
        <begin position="84"/>
        <end position="105"/>
    </location>
</feature>